<organism evidence="1 2">
    <name type="scientific">candidate division WWE3 bacterium GW2011_GWB1_41_6</name>
    <dbReference type="NCBI Taxonomy" id="1619112"/>
    <lineage>
        <taxon>Bacteria</taxon>
        <taxon>Katanobacteria</taxon>
    </lineage>
</organism>
<proteinExistence type="predicted"/>
<protein>
    <submittedName>
        <fullName evidence="1">Uncharacterized protein</fullName>
    </submittedName>
</protein>
<comment type="caution">
    <text evidence="1">The sequence shown here is derived from an EMBL/GenBank/DDBJ whole genome shotgun (WGS) entry which is preliminary data.</text>
</comment>
<name>A0A0G0WZD0_UNCKA</name>
<gene>
    <name evidence="1" type="ORF">UU72_C0001G0011</name>
</gene>
<reference evidence="1 2" key="1">
    <citation type="journal article" date="2015" name="Nature">
        <title>rRNA introns, odd ribosomes, and small enigmatic genomes across a large radiation of phyla.</title>
        <authorList>
            <person name="Brown C.T."/>
            <person name="Hug L.A."/>
            <person name="Thomas B.C."/>
            <person name="Sharon I."/>
            <person name="Castelle C.J."/>
            <person name="Singh A."/>
            <person name="Wilkins M.J."/>
            <person name="Williams K.H."/>
            <person name="Banfield J.F."/>
        </authorList>
    </citation>
    <scope>NUCLEOTIDE SEQUENCE [LARGE SCALE GENOMIC DNA]</scope>
</reference>
<evidence type="ECO:0000313" key="2">
    <source>
        <dbReference type="Proteomes" id="UP000034163"/>
    </source>
</evidence>
<dbReference type="Proteomes" id="UP000034163">
    <property type="component" value="Unassembled WGS sequence"/>
</dbReference>
<dbReference type="EMBL" id="LCBS01000001">
    <property type="protein sequence ID" value="KKS17527.1"/>
    <property type="molecule type" value="Genomic_DNA"/>
</dbReference>
<sequence length="162" mass="18344">MEIIKLDFNKDGNNKTILDDPINIEKLVKYVLPIIERNEGWGSGDLTTKMFLDDPKKYQGEVDGTVWKNVHILMEGGEPIGLLEFSRTTIDDTKKERHKILNELLAGESLNEFNKLIGSDIEPTMLPQIREFLLSKPIYTAVGVVLKPSLQNKKTGYAENTL</sequence>
<dbReference type="AlphaFoldDB" id="A0A0G0WZD0"/>
<evidence type="ECO:0000313" key="1">
    <source>
        <dbReference type="EMBL" id="KKS17527.1"/>
    </source>
</evidence>
<accession>A0A0G0WZD0</accession>